<evidence type="ECO:0000313" key="3">
    <source>
        <dbReference type="EMBL" id="HGG00700.1"/>
    </source>
</evidence>
<proteinExistence type="predicted"/>
<accession>A0A7C3ZGN0</accession>
<feature type="domain" description="CYTH" evidence="2">
    <location>
        <begin position="2"/>
        <end position="148"/>
    </location>
</feature>
<name>A0A7C3ZGN0_9CYAN</name>
<dbReference type="Gene3D" id="2.40.320.10">
    <property type="entry name" value="Hypothetical Protein Pfu-838710-001"/>
    <property type="match status" value="1"/>
</dbReference>
<dbReference type="SUPFAM" id="SSF55154">
    <property type="entry name" value="CYTH-like phosphatases"/>
    <property type="match status" value="1"/>
</dbReference>
<dbReference type="InterPro" id="IPR033469">
    <property type="entry name" value="CYTH-like_dom_sf"/>
</dbReference>
<evidence type="ECO:0000256" key="1">
    <source>
        <dbReference type="PIRSR" id="PIRSR016487-1"/>
    </source>
</evidence>
<dbReference type="SMART" id="SM01118">
    <property type="entry name" value="CYTH"/>
    <property type="match status" value="1"/>
</dbReference>
<gene>
    <name evidence="3" type="ORF">ENR15_08635</name>
</gene>
<evidence type="ECO:0000259" key="2">
    <source>
        <dbReference type="PROSITE" id="PS51707"/>
    </source>
</evidence>
<feature type="active site" description="Proton acceptor" evidence="1">
    <location>
        <position position="29"/>
    </location>
</feature>
<dbReference type="PROSITE" id="PS51707">
    <property type="entry name" value="CYTH"/>
    <property type="match status" value="1"/>
</dbReference>
<dbReference type="PANTHER" id="PTHR40114:SF1">
    <property type="entry name" value="SLR0698 PROTEIN"/>
    <property type="match status" value="1"/>
</dbReference>
<dbReference type="EMBL" id="DSPX01000085">
    <property type="protein sequence ID" value="HGG00700.1"/>
    <property type="molecule type" value="Genomic_DNA"/>
</dbReference>
<comment type="caution">
    <text evidence="3">The sequence shown here is derived from an EMBL/GenBank/DDBJ whole genome shotgun (WGS) entry which is preliminary data.</text>
</comment>
<dbReference type="PANTHER" id="PTHR40114">
    <property type="entry name" value="SLR0698 PROTEIN"/>
    <property type="match status" value="1"/>
</dbReference>
<dbReference type="AlphaFoldDB" id="A0A7C3ZGN0"/>
<dbReference type="PIRSF" id="PIRSF016487">
    <property type="entry name" value="CYTH_UCP016487"/>
    <property type="match status" value="1"/>
</dbReference>
<protein>
    <submittedName>
        <fullName evidence="3">CYTH domain-containing protein</fullName>
    </submittedName>
</protein>
<dbReference type="CDD" id="cd07891">
    <property type="entry name" value="CYTH-like_CthTTM-like_1"/>
    <property type="match status" value="1"/>
</dbReference>
<organism evidence="3">
    <name type="scientific">Planktothricoides sp. SpSt-374</name>
    <dbReference type="NCBI Taxonomy" id="2282167"/>
    <lineage>
        <taxon>Bacteria</taxon>
        <taxon>Bacillati</taxon>
        <taxon>Cyanobacteriota</taxon>
        <taxon>Cyanophyceae</taxon>
        <taxon>Oscillatoriophycideae</taxon>
        <taxon>Oscillatoriales</taxon>
        <taxon>Oscillatoriaceae</taxon>
        <taxon>Planktothricoides</taxon>
    </lineage>
</organism>
<dbReference type="InterPro" id="IPR023577">
    <property type="entry name" value="CYTH_domain"/>
</dbReference>
<reference evidence="3" key="1">
    <citation type="journal article" date="2020" name="mSystems">
        <title>Genome- and Community-Level Interaction Insights into Carbon Utilization and Element Cycling Functions of Hydrothermarchaeota in Hydrothermal Sediment.</title>
        <authorList>
            <person name="Zhou Z."/>
            <person name="Liu Y."/>
            <person name="Xu W."/>
            <person name="Pan J."/>
            <person name="Luo Z.H."/>
            <person name="Li M."/>
        </authorList>
    </citation>
    <scope>NUCLEOTIDE SEQUENCE [LARGE SCALE GENOMIC DNA]</scope>
    <source>
        <strain evidence="3">SpSt-374</strain>
    </source>
</reference>
<dbReference type="Pfam" id="PF01928">
    <property type="entry name" value="CYTH"/>
    <property type="match status" value="1"/>
</dbReference>
<dbReference type="InterPro" id="IPR012042">
    <property type="entry name" value="NeuTTM/CthTTM-like"/>
</dbReference>
<sequence length="154" mass="17645">MSTEIERKFLVSSDGWRGLAPGTIYRQGYLPTQNGITVRVRVIGEQGYLTIKGRTSGISRLEFEYPIPISDAQEMLDNFCTKPLIEKTRYKINQGEVIWEIDEFHGENQGLIIAEVELATANQSITIPEWIGNEVSHEPRYFNANLAKHPYSRW</sequence>